<dbReference type="InterPro" id="IPR029021">
    <property type="entry name" value="Prot-tyrosine_phosphatase-like"/>
</dbReference>
<evidence type="ECO:0000313" key="6">
    <source>
        <dbReference type="EMBL" id="ODV95070.1"/>
    </source>
</evidence>
<evidence type="ECO:0000259" key="5">
    <source>
        <dbReference type="PROSITE" id="PS50206"/>
    </source>
</evidence>
<dbReference type="Gene3D" id="3.40.250.10">
    <property type="entry name" value="Rhodanese-like domain"/>
    <property type="match status" value="1"/>
</dbReference>
<comment type="similarity">
    <text evidence="1">Belongs to the protein-tyrosine phosphatase family. Non-receptor class subfamily.</text>
</comment>
<dbReference type="PANTHER" id="PTHR19134">
    <property type="entry name" value="RECEPTOR-TYPE TYROSINE-PROTEIN PHOSPHATASE"/>
    <property type="match status" value="1"/>
</dbReference>
<proteinExistence type="inferred from homology"/>
<dbReference type="PROSITE" id="PS50055">
    <property type="entry name" value="TYR_PHOSPHATASE_PTP"/>
    <property type="match status" value="1"/>
</dbReference>
<dbReference type="OrthoDB" id="6058203at2759"/>
<dbReference type="PROSITE" id="PS00383">
    <property type="entry name" value="TYR_PHOSPHATASE_1"/>
    <property type="match status" value="1"/>
</dbReference>
<protein>
    <recommendedName>
        <fullName evidence="2">protein-tyrosine-phosphatase</fullName>
        <ecNumber evidence="2">3.1.3.48</ecNumber>
    </recommendedName>
</protein>
<feature type="domain" description="Tyrosine-protein phosphatase" evidence="3">
    <location>
        <begin position="427"/>
        <end position="754"/>
    </location>
</feature>
<evidence type="ECO:0000259" key="4">
    <source>
        <dbReference type="PROSITE" id="PS50056"/>
    </source>
</evidence>
<dbReference type="EC" id="3.1.3.48" evidence="2"/>
<dbReference type="GO" id="GO:0004725">
    <property type="term" value="F:protein tyrosine phosphatase activity"/>
    <property type="evidence" value="ECO:0007669"/>
    <property type="project" value="UniProtKB-EC"/>
</dbReference>
<accession>A0A1E4TTL8</accession>
<dbReference type="PRINTS" id="PR00700">
    <property type="entry name" value="PRTYPHPHTASE"/>
</dbReference>
<dbReference type="SMART" id="SM00194">
    <property type="entry name" value="PTPc"/>
    <property type="match status" value="1"/>
</dbReference>
<gene>
    <name evidence="6" type="ORF">PACTADRAFT_50891</name>
</gene>
<evidence type="ECO:0000256" key="1">
    <source>
        <dbReference type="ARBA" id="ARBA00009649"/>
    </source>
</evidence>
<dbReference type="InterPro" id="IPR036873">
    <property type="entry name" value="Rhodanese-like_dom_sf"/>
</dbReference>
<dbReference type="InterPro" id="IPR001763">
    <property type="entry name" value="Rhodanese-like_dom"/>
</dbReference>
<dbReference type="Pfam" id="PF00581">
    <property type="entry name" value="Rhodanese"/>
    <property type="match status" value="1"/>
</dbReference>
<evidence type="ECO:0000256" key="2">
    <source>
        <dbReference type="ARBA" id="ARBA00013064"/>
    </source>
</evidence>
<dbReference type="PROSITE" id="PS50056">
    <property type="entry name" value="TYR_PHOSPHATASE_2"/>
    <property type="match status" value="1"/>
</dbReference>
<dbReference type="InterPro" id="IPR016130">
    <property type="entry name" value="Tyr_Pase_AS"/>
</dbReference>
<dbReference type="InterPro" id="IPR000387">
    <property type="entry name" value="Tyr_Pase_dom"/>
</dbReference>
<dbReference type="SUPFAM" id="SSF52799">
    <property type="entry name" value="(Phosphotyrosine protein) phosphatases II"/>
    <property type="match status" value="1"/>
</dbReference>
<dbReference type="AlphaFoldDB" id="A0A1E4TTL8"/>
<name>A0A1E4TTL8_PACTA</name>
<dbReference type="Proteomes" id="UP000094236">
    <property type="component" value="Unassembled WGS sequence"/>
</dbReference>
<evidence type="ECO:0000259" key="3">
    <source>
        <dbReference type="PROSITE" id="PS50055"/>
    </source>
</evidence>
<evidence type="ECO:0000313" key="7">
    <source>
        <dbReference type="Proteomes" id="UP000094236"/>
    </source>
</evidence>
<feature type="domain" description="Rhodanese" evidence="5">
    <location>
        <begin position="89"/>
        <end position="184"/>
    </location>
</feature>
<sequence length="767" mass="86588">MMSPATKGVPLLKTDTTYLENQQQQQQQNSKSLDKKPDFSFLQVHDAVSGNKTSTPSFFGFKRNCIHSYVLPDCVKALDKDDLSLGFLNDEHTVVIDVRPYTSYLASRIIHSLNVCVPTTLLKRKTFTLKNVIGSMQKNQQIFLQSKLAHLKKDNINNENENLKIVLYDDASTLCNASFHLYQTVLKFINYFEEKNLQKNVSIFVINNGVSNIISTDPVSAIIDTLEVSNSPISPASPTSAASFSTTDSSSNLSAITAPNANVKVSPAPLSGFSLPSNNGFRSNFASSIKKVPLLGITYDSEDDIIHLPPNCSLDREQLPNWLKPFLDPKQGFKIAQKNFNKIEELENTRLENVVRLNVPQRNCSCNKEGLRQHALTQQAQQQLQQPQQPQHLAYCCCDSVCSPSAPCPSCDQINYTLPEGIEYGSKNRYSNIWPYEHSRVKNLHSPAVVNAANNNILKNGSSTNSNSQELENVENDRDYFNANYVMVPTISKNRYIATQAPLPSTFDDFWRAIWYNKVEIIVCLTNLDENGIRKSDSYWSNQKYESGIEIRNIHEKLVEDVDIVIRTLEVSKNSTSRLIHQLVFKDWPDFGIPPSPSSIIRLIELKRSLVNNEKSPIAVHCSAGCGRTGTFITIDLILAALEAEDPSSAKDMKDMSSVTPISGRSDSVDATPYTKLKAQLYPLQKINSKENNKEDNDKDQYQDIGHYQYHRELQFWGDDDLIYKTVHELRRQRISMVQTLNQYVICYETILMALDNAVKLENLKKD</sequence>
<reference evidence="7" key="1">
    <citation type="submission" date="2016-05" db="EMBL/GenBank/DDBJ databases">
        <title>Comparative genomics of biotechnologically important yeasts.</title>
        <authorList>
            <consortium name="DOE Joint Genome Institute"/>
            <person name="Riley R."/>
            <person name="Haridas S."/>
            <person name="Wolfe K.H."/>
            <person name="Lopes M.R."/>
            <person name="Hittinger C.T."/>
            <person name="Goker M."/>
            <person name="Salamov A."/>
            <person name="Wisecaver J."/>
            <person name="Long T.M."/>
            <person name="Aerts A.L."/>
            <person name="Barry K."/>
            <person name="Choi C."/>
            <person name="Clum A."/>
            <person name="Coughlan A.Y."/>
            <person name="Deshpande S."/>
            <person name="Douglass A.P."/>
            <person name="Hanson S.J."/>
            <person name="Klenk H.-P."/>
            <person name="Labutti K."/>
            <person name="Lapidus A."/>
            <person name="Lindquist E."/>
            <person name="Lipzen A."/>
            <person name="Meier-Kolthoff J.P."/>
            <person name="Ohm R.A."/>
            <person name="Otillar R.P."/>
            <person name="Pangilinan J."/>
            <person name="Peng Y."/>
            <person name="Rokas A."/>
            <person name="Rosa C.A."/>
            <person name="Scheuner C."/>
            <person name="Sibirny A.A."/>
            <person name="Slot J.C."/>
            <person name="Stielow J.B."/>
            <person name="Sun H."/>
            <person name="Kurtzman C.P."/>
            <person name="Blackwell M."/>
            <person name="Grigoriev I.V."/>
            <person name="Jeffries T.W."/>
        </authorList>
    </citation>
    <scope>NUCLEOTIDE SEQUENCE [LARGE SCALE GENOMIC DNA]</scope>
    <source>
        <strain evidence="7">NRRL Y-2460</strain>
    </source>
</reference>
<keyword evidence="7" id="KW-1185">Reference proteome</keyword>
<dbReference type="InterPro" id="IPR000242">
    <property type="entry name" value="PTP_cat"/>
</dbReference>
<dbReference type="SMART" id="SM00404">
    <property type="entry name" value="PTPc_motif"/>
    <property type="match status" value="1"/>
</dbReference>
<dbReference type="CDD" id="cd18533">
    <property type="entry name" value="PTP_fungal"/>
    <property type="match status" value="1"/>
</dbReference>
<dbReference type="EMBL" id="KV454015">
    <property type="protein sequence ID" value="ODV95070.1"/>
    <property type="molecule type" value="Genomic_DNA"/>
</dbReference>
<dbReference type="PANTHER" id="PTHR19134:SF561">
    <property type="entry name" value="PROTEIN TYROSINE PHOSPHATASE 36E, ISOFORM A"/>
    <property type="match status" value="1"/>
</dbReference>
<dbReference type="Gene3D" id="3.90.190.10">
    <property type="entry name" value="Protein tyrosine phosphatase superfamily"/>
    <property type="match status" value="1"/>
</dbReference>
<dbReference type="SUPFAM" id="SSF52821">
    <property type="entry name" value="Rhodanese/Cell cycle control phosphatase"/>
    <property type="match status" value="1"/>
</dbReference>
<feature type="domain" description="Tyrosine specific protein phosphatases" evidence="4">
    <location>
        <begin position="598"/>
        <end position="646"/>
    </location>
</feature>
<dbReference type="InterPro" id="IPR050348">
    <property type="entry name" value="Protein-Tyr_Phosphatase"/>
</dbReference>
<dbReference type="STRING" id="669874.A0A1E4TTL8"/>
<organism evidence="6 7">
    <name type="scientific">Pachysolen tannophilus NRRL Y-2460</name>
    <dbReference type="NCBI Taxonomy" id="669874"/>
    <lineage>
        <taxon>Eukaryota</taxon>
        <taxon>Fungi</taxon>
        <taxon>Dikarya</taxon>
        <taxon>Ascomycota</taxon>
        <taxon>Saccharomycotina</taxon>
        <taxon>Pichiomycetes</taxon>
        <taxon>Pachysolenaceae</taxon>
        <taxon>Pachysolen</taxon>
    </lineage>
</organism>
<dbReference type="PROSITE" id="PS50206">
    <property type="entry name" value="RHODANESE_3"/>
    <property type="match status" value="1"/>
</dbReference>
<dbReference type="Pfam" id="PF00102">
    <property type="entry name" value="Y_phosphatase"/>
    <property type="match status" value="2"/>
</dbReference>
<dbReference type="InterPro" id="IPR003595">
    <property type="entry name" value="Tyr_Pase_cat"/>
</dbReference>